<name>A0A182QR97_9DIPT</name>
<evidence type="ECO:0008006" key="6">
    <source>
        <dbReference type="Google" id="ProtNLM"/>
    </source>
</evidence>
<protein>
    <recommendedName>
        <fullName evidence="6">Protein Lines N-terminal domain-containing protein</fullName>
    </recommendedName>
</protein>
<organism evidence="4 5">
    <name type="scientific">Anopheles farauti</name>
    <dbReference type="NCBI Taxonomy" id="69004"/>
    <lineage>
        <taxon>Eukaryota</taxon>
        <taxon>Metazoa</taxon>
        <taxon>Ecdysozoa</taxon>
        <taxon>Arthropoda</taxon>
        <taxon>Hexapoda</taxon>
        <taxon>Insecta</taxon>
        <taxon>Pterygota</taxon>
        <taxon>Neoptera</taxon>
        <taxon>Endopterygota</taxon>
        <taxon>Diptera</taxon>
        <taxon>Nematocera</taxon>
        <taxon>Culicoidea</taxon>
        <taxon>Culicidae</taxon>
        <taxon>Anophelinae</taxon>
        <taxon>Anopheles</taxon>
    </lineage>
</organism>
<evidence type="ECO:0000313" key="5">
    <source>
        <dbReference type="Proteomes" id="UP000075886"/>
    </source>
</evidence>
<dbReference type="AlphaFoldDB" id="A0A182QR97"/>
<feature type="domain" description="Protein Lines C-terminal" evidence="3">
    <location>
        <begin position="946"/>
        <end position="982"/>
    </location>
</feature>
<keyword evidence="5" id="KW-1185">Reference proteome</keyword>
<feature type="compositionally biased region" description="Basic and acidic residues" evidence="1">
    <location>
        <begin position="70"/>
        <end position="90"/>
    </location>
</feature>
<dbReference type="InterPro" id="IPR024875">
    <property type="entry name" value="Protein_Lines"/>
</dbReference>
<feature type="compositionally biased region" description="Low complexity" evidence="1">
    <location>
        <begin position="468"/>
        <end position="485"/>
    </location>
</feature>
<feature type="region of interest" description="Disordered" evidence="1">
    <location>
        <begin position="1"/>
        <end position="188"/>
    </location>
</feature>
<dbReference type="PANTHER" id="PTHR16057:SF1">
    <property type="entry name" value="PROTEIN LINES HOMOLOG 1"/>
    <property type="match status" value="1"/>
</dbReference>
<dbReference type="VEuPathDB" id="VectorBase:AFAF015289"/>
<feature type="compositionally biased region" description="Low complexity" evidence="1">
    <location>
        <begin position="112"/>
        <end position="163"/>
    </location>
</feature>
<feature type="region of interest" description="Disordered" evidence="1">
    <location>
        <begin position="449"/>
        <end position="498"/>
    </location>
</feature>
<evidence type="ECO:0000313" key="4">
    <source>
        <dbReference type="EnsemblMetazoa" id="AFAF015289-PA"/>
    </source>
</evidence>
<feature type="compositionally biased region" description="Gly residues" evidence="1">
    <location>
        <begin position="397"/>
        <end position="425"/>
    </location>
</feature>
<accession>A0A182QR97</accession>
<reference evidence="4" key="2">
    <citation type="submission" date="2020-05" db="UniProtKB">
        <authorList>
            <consortium name="EnsemblMetazoa"/>
        </authorList>
    </citation>
    <scope>IDENTIFICATION</scope>
    <source>
        <strain evidence="4">FAR1</strain>
    </source>
</reference>
<feature type="region of interest" description="Disordered" evidence="1">
    <location>
        <begin position="389"/>
        <end position="428"/>
    </location>
</feature>
<dbReference type="InterPro" id="IPR029415">
    <property type="entry name" value="Lines_C"/>
</dbReference>
<feature type="domain" description="Protein Lines N-terminal" evidence="2">
    <location>
        <begin position="509"/>
        <end position="870"/>
    </location>
</feature>
<feature type="compositionally biased region" description="Low complexity" evidence="1">
    <location>
        <begin position="46"/>
        <end position="64"/>
    </location>
</feature>
<sequence>MVFQNDSESLKGALLPGNGGDGDSILRGNSMDSDITGGTEAGGHHPTSTPIASAAGAPASAGGTNVCTERMSHEQPVIKRQRIEHDRVDSSRAPSGCGSGDANLLSSPTGRSNGVSGTVATSTTPPASSSGNSSNVSSACSSSTSLSSSPSCSSTKLVPSSLDHSSDDDLGTAGSGSVGAHPTPERPPVEDYHALFQEAIGRQCLCTIGTSVLLMAFKPHRVYSHALQTDVPAPLSEWPFEHLLKFASNVQLLFDTYLKQNIKGNICAGVMELCNYLIRSEAHPHLQHPHLRPYRANLGAPSFSGFPALDVEELIALCSCNSKYVSYLAGRILSSFLIIVKDDPDDDRWLEKLVANLFEFGQLDLHAVRKISASLEVIKRIVEWKDETEHPLEEEAAGGGAVGGGGAAEWGSPGGGSSGGAGGLYGAPPPPPSLADNYFATHYASEGGAGGSSSSTSSSNIFQPAGDSSAASSVPTVSSESKASAQPPPAASSSHILPAGGAGESCRYITLTDSESFDTTRIKFETINILGGKWSALVKHISSLIRAQANSTNPTVMVATETCILTFLRLWESIISVKANLSVVETQPFHAQLDNFQLLLLVTKNAVIYRQMLTLFNEALCYGSTLALQDLIPEEVGSLAHNIVRSVKDYRILDKMPKSSYSNHLGFLGYQGAMVRYQDRRLVRIQDGPVAAPATPAAETCYDRTLLQKMALLVLKAVAVIVKEIRCDSSDSSVDSSDFDMQEIQMIERSIRDVVKKLETFLKAQLEFHPESHFSKVLIHLFDDQDDYLVEAMVCTLDVTSGISFRNNAFPELIAMLNPVYTFIEFANLGPNITHLFLDLLISPETCFLLFLLRFLKYIRQNWAMFTQSCYNYYRHNSYSNAATLLQHRLRAATGGTAGSGNAVGAVTLAPGGTGTGQGSDHHSSGGGAGVVGGGAVNANVILDSVMTVLISLRLQISRLVADTLFPYNITPILRLIENCESLYEGNELS</sequence>
<dbReference type="Pfam" id="PF14695">
    <property type="entry name" value="LINES_C"/>
    <property type="match status" value="1"/>
</dbReference>
<dbReference type="PANTHER" id="PTHR16057">
    <property type="entry name" value="WINS1, 2 PROTEIN"/>
    <property type="match status" value="1"/>
</dbReference>
<reference evidence="5" key="1">
    <citation type="submission" date="2014-01" db="EMBL/GenBank/DDBJ databases">
        <title>The Genome Sequence of Anopheles farauti FAR1 (V2).</title>
        <authorList>
            <consortium name="The Broad Institute Genomics Platform"/>
            <person name="Neafsey D.E."/>
            <person name="Besansky N."/>
            <person name="Howell P."/>
            <person name="Walton C."/>
            <person name="Young S.K."/>
            <person name="Zeng Q."/>
            <person name="Gargeya S."/>
            <person name="Fitzgerald M."/>
            <person name="Haas B."/>
            <person name="Abouelleil A."/>
            <person name="Allen A.W."/>
            <person name="Alvarado L."/>
            <person name="Arachchi H.M."/>
            <person name="Berlin A.M."/>
            <person name="Chapman S.B."/>
            <person name="Gainer-Dewar J."/>
            <person name="Goldberg J."/>
            <person name="Griggs A."/>
            <person name="Gujja S."/>
            <person name="Hansen M."/>
            <person name="Howarth C."/>
            <person name="Imamovic A."/>
            <person name="Ireland A."/>
            <person name="Larimer J."/>
            <person name="McCowan C."/>
            <person name="Murphy C."/>
            <person name="Pearson M."/>
            <person name="Poon T.W."/>
            <person name="Priest M."/>
            <person name="Roberts A."/>
            <person name="Saif S."/>
            <person name="Shea T."/>
            <person name="Sisk P."/>
            <person name="Sykes S."/>
            <person name="Wortman J."/>
            <person name="Nusbaum C."/>
            <person name="Birren B."/>
        </authorList>
    </citation>
    <scope>NUCLEOTIDE SEQUENCE [LARGE SCALE GENOMIC DNA]</scope>
    <source>
        <strain evidence="5">FAR1</strain>
    </source>
</reference>
<evidence type="ECO:0000259" key="2">
    <source>
        <dbReference type="Pfam" id="PF14694"/>
    </source>
</evidence>
<dbReference type="EMBL" id="AXCN02001809">
    <property type="status" value="NOT_ANNOTATED_CDS"/>
    <property type="molecule type" value="Genomic_DNA"/>
</dbReference>
<evidence type="ECO:0000259" key="3">
    <source>
        <dbReference type="Pfam" id="PF14695"/>
    </source>
</evidence>
<dbReference type="Pfam" id="PF14694">
    <property type="entry name" value="LINES_N"/>
    <property type="match status" value="1"/>
</dbReference>
<dbReference type="InterPro" id="IPR032794">
    <property type="entry name" value="LINES_N"/>
</dbReference>
<dbReference type="EnsemblMetazoa" id="AFAF015289-RA">
    <property type="protein sequence ID" value="AFAF015289-PA"/>
    <property type="gene ID" value="AFAF015289"/>
</dbReference>
<evidence type="ECO:0000256" key="1">
    <source>
        <dbReference type="SAM" id="MobiDB-lite"/>
    </source>
</evidence>
<proteinExistence type="predicted"/>
<dbReference type="Proteomes" id="UP000075886">
    <property type="component" value="Unassembled WGS sequence"/>
</dbReference>